<dbReference type="STRING" id="1508389.SAMN05444003_1799"/>
<organism evidence="1 2">
    <name type="scientific">Cognatiyoonia sediminum</name>
    <dbReference type="NCBI Taxonomy" id="1508389"/>
    <lineage>
        <taxon>Bacteria</taxon>
        <taxon>Pseudomonadati</taxon>
        <taxon>Pseudomonadota</taxon>
        <taxon>Alphaproteobacteria</taxon>
        <taxon>Rhodobacterales</taxon>
        <taxon>Paracoccaceae</taxon>
        <taxon>Cognatiyoonia</taxon>
    </lineage>
</organism>
<proteinExistence type="predicted"/>
<protein>
    <submittedName>
        <fullName evidence="1">Uncharacterized protein</fullName>
    </submittedName>
</protein>
<reference evidence="1 2" key="1">
    <citation type="submission" date="2016-11" db="EMBL/GenBank/DDBJ databases">
        <authorList>
            <person name="Jaros S."/>
            <person name="Januszkiewicz K."/>
            <person name="Wedrychowicz H."/>
        </authorList>
    </citation>
    <scope>NUCLEOTIDE SEQUENCE [LARGE SCALE GENOMIC DNA]</scope>
    <source>
        <strain evidence="1 2">DSM 28715</strain>
    </source>
</reference>
<accession>A0A1M5PSQ2</accession>
<dbReference type="OrthoDB" id="7658488at2"/>
<sequence length="118" mass="13496">MNDFLPIEVREGLKAARKASLKRNDRLCVHDGDDVYRVRRFWDTGLSLDVEHGDKLRGRVEIYDGARHLYQCLIINSRLEGEEYIFDFKWLNPVSVHPAADFVRPDAVPAGLLTKASA</sequence>
<dbReference type="AlphaFoldDB" id="A0A1M5PSQ2"/>
<gene>
    <name evidence="1" type="ORF">SAMN05444003_1799</name>
</gene>
<evidence type="ECO:0000313" key="2">
    <source>
        <dbReference type="Proteomes" id="UP000184074"/>
    </source>
</evidence>
<dbReference type="EMBL" id="FQXB01000002">
    <property type="protein sequence ID" value="SHH04303.1"/>
    <property type="molecule type" value="Genomic_DNA"/>
</dbReference>
<keyword evidence="2" id="KW-1185">Reference proteome</keyword>
<evidence type="ECO:0000313" key="1">
    <source>
        <dbReference type="EMBL" id="SHH04303.1"/>
    </source>
</evidence>
<dbReference type="RefSeq" id="WP_072900599.1">
    <property type="nucleotide sequence ID" value="NZ_FQXB01000002.1"/>
</dbReference>
<dbReference type="Proteomes" id="UP000184074">
    <property type="component" value="Unassembled WGS sequence"/>
</dbReference>
<name>A0A1M5PSQ2_9RHOB</name>